<dbReference type="InterPro" id="IPR036388">
    <property type="entry name" value="WH-like_DNA-bd_sf"/>
</dbReference>
<dbReference type="PROSITE" id="PS50949">
    <property type="entry name" value="HTH_GNTR"/>
    <property type="match status" value="1"/>
</dbReference>
<keyword evidence="5" id="KW-0804">Transcription</keyword>
<keyword evidence="2" id="KW-0229">DNA integration</keyword>
<dbReference type="InterPro" id="IPR000524">
    <property type="entry name" value="Tscrpt_reg_HTH_GntR"/>
</dbReference>
<evidence type="ECO:0000313" key="12">
    <source>
        <dbReference type="Proteomes" id="UP000515728"/>
    </source>
</evidence>
<feature type="domain" description="Core-binding (CB)" evidence="10">
    <location>
        <begin position="69"/>
        <end position="164"/>
    </location>
</feature>
<dbReference type="PROSITE" id="PS51898">
    <property type="entry name" value="TYR_RECOMBINASE"/>
    <property type="match status" value="1"/>
</dbReference>
<protein>
    <submittedName>
        <fullName evidence="11">Tyrosine-type recombinase/integrase</fullName>
    </submittedName>
</protein>
<dbReference type="EMBL" id="CP060131">
    <property type="protein sequence ID" value="QNG53286.1"/>
    <property type="molecule type" value="Genomic_DNA"/>
</dbReference>
<evidence type="ECO:0000256" key="5">
    <source>
        <dbReference type="ARBA" id="ARBA00023163"/>
    </source>
</evidence>
<dbReference type="InterPro" id="IPR010998">
    <property type="entry name" value="Integrase_recombinase_N"/>
</dbReference>
<feature type="domain" description="Tyr recombinase" evidence="9">
    <location>
        <begin position="185"/>
        <end position="385"/>
    </location>
</feature>
<keyword evidence="12" id="KW-1185">Reference proteome</keyword>
<dbReference type="InterPro" id="IPR011010">
    <property type="entry name" value="DNA_brk_join_enz"/>
</dbReference>
<organism evidence="11 12">
    <name type="scientific">Pseudonocardia petroleophila</name>
    <dbReference type="NCBI Taxonomy" id="37331"/>
    <lineage>
        <taxon>Bacteria</taxon>
        <taxon>Bacillati</taxon>
        <taxon>Actinomycetota</taxon>
        <taxon>Actinomycetes</taxon>
        <taxon>Pseudonocardiales</taxon>
        <taxon>Pseudonocardiaceae</taxon>
        <taxon>Pseudonocardia</taxon>
    </lineage>
</organism>
<accession>A0A7G7MKH5</accession>
<evidence type="ECO:0000256" key="6">
    <source>
        <dbReference type="ARBA" id="ARBA00023172"/>
    </source>
</evidence>
<keyword evidence="3" id="KW-0805">Transcription regulation</keyword>
<dbReference type="SMART" id="SM00345">
    <property type="entry name" value="HTH_GNTR"/>
    <property type="match status" value="1"/>
</dbReference>
<dbReference type="CDD" id="cd01189">
    <property type="entry name" value="INT_ICEBs1_C_like"/>
    <property type="match status" value="1"/>
</dbReference>
<dbReference type="InterPro" id="IPR036390">
    <property type="entry name" value="WH_DNA-bd_sf"/>
</dbReference>
<evidence type="ECO:0000256" key="1">
    <source>
        <dbReference type="ARBA" id="ARBA00008857"/>
    </source>
</evidence>
<keyword evidence="4 7" id="KW-0238">DNA-binding</keyword>
<dbReference type="Pfam" id="PF00589">
    <property type="entry name" value="Phage_integrase"/>
    <property type="match status" value="1"/>
</dbReference>
<dbReference type="PROSITE" id="PS51900">
    <property type="entry name" value="CB"/>
    <property type="match status" value="1"/>
</dbReference>
<proteinExistence type="inferred from homology"/>
<gene>
    <name evidence="11" type="ORF">H6H00_04620</name>
</gene>
<dbReference type="Proteomes" id="UP000515728">
    <property type="component" value="Chromosome"/>
</dbReference>
<evidence type="ECO:0000259" key="9">
    <source>
        <dbReference type="PROSITE" id="PS51898"/>
    </source>
</evidence>
<sequence>MPPRKRRQRGSILPLPSGSYRVTVYAGRDALTGKARQLRETAKTYDEAKKVLTRLQRQVDEDKQPKSNITVRQAVEQWLEVAVLEETTRERYDDLLRLYVLPTLGHLQAARLDAELLERFYARLQRCREMCTGRARGGHTCRPLSSSTTRKIHYLIRGALDRAVRWQHLGVNKAAMATAPTPGHHEPDPPNAGEAARLLNAAQADPEWGLLLWLTMLTGPRRGEISALRWRHVDFERGLLTIHRSNAQPKTGLKEKTTKTGQARKIALDPHTLGLLAAHRELFESRCAELGSTLSLDAFVFSPAPDGSTPFLPRAISQRYRRLALRLELRSTRLHSLRHYSATELIAAGVDVRTVAGRLGHGSGGATTLKVYAGWANEADRRAAVTMGMILPKPAPAPARSRWPYETIADALRREIETGRLKPGDQLPTVVELAVANAVAVGTAHRALAVLKLEGLVSVKRGQRAIARRLSVTGPDTLHHHKSFASDCSDQA</sequence>
<dbReference type="CDD" id="cd07377">
    <property type="entry name" value="WHTH_GntR"/>
    <property type="match status" value="1"/>
</dbReference>
<dbReference type="GO" id="GO:0003677">
    <property type="term" value="F:DNA binding"/>
    <property type="evidence" value="ECO:0007669"/>
    <property type="project" value="UniProtKB-UniRule"/>
</dbReference>
<dbReference type="GO" id="GO:0006310">
    <property type="term" value="P:DNA recombination"/>
    <property type="evidence" value="ECO:0007669"/>
    <property type="project" value="UniProtKB-KW"/>
</dbReference>
<dbReference type="InterPro" id="IPR002104">
    <property type="entry name" value="Integrase_catalytic"/>
</dbReference>
<dbReference type="RefSeq" id="WP_185720114.1">
    <property type="nucleotide sequence ID" value="NZ_BAAAWI010000002.1"/>
</dbReference>
<dbReference type="PANTHER" id="PTHR30629">
    <property type="entry name" value="PROPHAGE INTEGRASE"/>
    <property type="match status" value="1"/>
</dbReference>
<dbReference type="InterPro" id="IPR013762">
    <property type="entry name" value="Integrase-like_cat_sf"/>
</dbReference>
<dbReference type="KEGG" id="ppel:H6H00_04620"/>
<evidence type="ECO:0000256" key="4">
    <source>
        <dbReference type="ARBA" id="ARBA00023125"/>
    </source>
</evidence>
<comment type="similarity">
    <text evidence="1">Belongs to the 'phage' integrase family.</text>
</comment>
<dbReference type="AlphaFoldDB" id="A0A7G7MKH5"/>
<name>A0A7G7MKH5_9PSEU</name>
<dbReference type="GO" id="GO:0003700">
    <property type="term" value="F:DNA-binding transcription factor activity"/>
    <property type="evidence" value="ECO:0007669"/>
    <property type="project" value="InterPro"/>
</dbReference>
<dbReference type="Pfam" id="PF00392">
    <property type="entry name" value="GntR"/>
    <property type="match status" value="1"/>
</dbReference>
<dbReference type="Gene3D" id="1.10.150.130">
    <property type="match status" value="1"/>
</dbReference>
<dbReference type="InterPro" id="IPR050808">
    <property type="entry name" value="Phage_Integrase"/>
</dbReference>
<feature type="domain" description="HTH gntR-type" evidence="8">
    <location>
        <begin position="402"/>
        <end position="470"/>
    </location>
</feature>
<dbReference type="GO" id="GO:0015074">
    <property type="term" value="P:DNA integration"/>
    <property type="evidence" value="ECO:0007669"/>
    <property type="project" value="UniProtKB-KW"/>
</dbReference>
<evidence type="ECO:0000259" key="8">
    <source>
        <dbReference type="PROSITE" id="PS50949"/>
    </source>
</evidence>
<evidence type="ECO:0000256" key="2">
    <source>
        <dbReference type="ARBA" id="ARBA00022908"/>
    </source>
</evidence>
<evidence type="ECO:0000256" key="3">
    <source>
        <dbReference type="ARBA" id="ARBA00023015"/>
    </source>
</evidence>
<dbReference type="SUPFAM" id="SSF56349">
    <property type="entry name" value="DNA breaking-rejoining enzymes"/>
    <property type="match status" value="1"/>
</dbReference>
<dbReference type="PANTHER" id="PTHR30629:SF6">
    <property type="entry name" value="PROPHAGE INTEGRASE INTA-RELATED"/>
    <property type="match status" value="1"/>
</dbReference>
<evidence type="ECO:0000256" key="7">
    <source>
        <dbReference type="PROSITE-ProRule" id="PRU01248"/>
    </source>
</evidence>
<evidence type="ECO:0000313" key="11">
    <source>
        <dbReference type="EMBL" id="QNG53286.1"/>
    </source>
</evidence>
<keyword evidence="6" id="KW-0233">DNA recombination</keyword>
<dbReference type="InterPro" id="IPR044068">
    <property type="entry name" value="CB"/>
</dbReference>
<dbReference type="SUPFAM" id="SSF46785">
    <property type="entry name" value="Winged helix' DNA-binding domain"/>
    <property type="match status" value="1"/>
</dbReference>
<dbReference type="Gene3D" id="1.10.443.10">
    <property type="entry name" value="Intergrase catalytic core"/>
    <property type="match status" value="1"/>
</dbReference>
<reference evidence="11 12" key="1">
    <citation type="submission" date="2020-08" db="EMBL/GenBank/DDBJ databases">
        <authorList>
            <person name="Mo P."/>
        </authorList>
    </citation>
    <scope>NUCLEOTIDE SEQUENCE [LARGE SCALE GENOMIC DNA]</scope>
    <source>
        <strain evidence="11 12">CGMCC 4.1532</strain>
    </source>
</reference>
<evidence type="ECO:0000259" key="10">
    <source>
        <dbReference type="PROSITE" id="PS51900"/>
    </source>
</evidence>
<dbReference type="Gene3D" id="1.10.10.10">
    <property type="entry name" value="Winged helix-like DNA-binding domain superfamily/Winged helix DNA-binding domain"/>
    <property type="match status" value="1"/>
</dbReference>